<comment type="caution">
    <text evidence="1">The sequence shown here is derived from an EMBL/GenBank/DDBJ whole genome shotgun (WGS) entry which is preliminary data.</text>
</comment>
<protein>
    <submittedName>
        <fullName evidence="1">Uncharacterized protein</fullName>
    </submittedName>
</protein>
<keyword evidence="2" id="KW-1185">Reference proteome</keyword>
<reference evidence="1" key="1">
    <citation type="submission" date="2022-08" db="EMBL/GenBank/DDBJ databases">
        <title>Genome Sequence of Lecanicillium fungicola.</title>
        <authorList>
            <person name="Buettner E."/>
        </authorList>
    </citation>
    <scope>NUCLEOTIDE SEQUENCE</scope>
    <source>
        <strain evidence="1">Babe33</strain>
    </source>
</reference>
<proteinExistence type="predicted"/>
<organism evidence="1 2">
    <name type="scientific">Zarea fungicola</name>
    <dbReference type="NCBI Taxonomy" id="93591"/>
    <lineage>
        <taxon>Eukaryota</taxon>
        <taxon>Fungi</taxon>
        <taxon>Dikarya</taxon>
        <taxon>Ascomycota</taxon>
        <taxon>Pezizomycotina</taxon>
        <taxon>Sordariomycetes</taxon>
        <taxon>Hypocreomycetidae</taxon>
        <taxon>Hypocreales</taxon>
        <taxon>Cordycipitaceae</taxon>
        <taxon>Zarea</taxon>
    </lineage>
</organism>
<dbReference type="EMBL" id="JANJQO010001672">
    <property type="protein sequence ID" value="KAJ2969779.1"/>
    <property type="molecule type" value="Genomic_DNA"/>
</dbReference>
<gene>
    <name evidence="1" type="ORF">NQ176_g8494</name>
</gene>
<sequence length="195" mass="21689">MHVHDLKNYWETTGEQKHDFTHTIHHLRFGPQLPASVTQKAGGSLWTNHHLNPLDNTQQKTDDPNFNFMYFVKIVPTSYLPLGWETKTGLVNTDGSVETHQYSVTSHKRSLSGGNDAAEGHAERLHSRGGIPGVFFSYDISPMKVINREERAKSFLGFIAGLCAVVGGTLTVAAAVDRGLFEGTTRLKKIRNKTM</sequence>
<accession>A0ACC1MSI3</accession>
<evidence type="ECO:0000313" key="1">
    <source>
        <dbReference type="EMBL" id="KAJ2969779.1"/>
    </source>
</evidence>
<dbReference type="Proteomes" id="UP001143910">
    <property type="component" value="Unassembled WGS sequence"/>
</dbReference>
<name>A0ACC1MSI3_9HYPO</name>
<evidence type="ECO:0000313" key="2">
    <source>
        <dbReference type="Proteomes" id="UP001143910"/>
    </source>
</evidence>